<dbReference type="AlphaFoldDB" id="A0A922L171"/>
<proteinExistence type="predicted"/>
<keyword evidence="1" id="KW-0472">Membrane</keyword>
<keyword evidence="3" id="KW-1185">Reference proteome</keyword>
<comment type="caution">
    <text evidence="2">The sequence shown here is derived from an EMBL/GenBank/DDBJ whole genome shotgun (WGS) entry which is preliminary data.</text>
</comment>
<reference evidence="2" key="2">
    <citation type="journal article" date="2022" name="Res Sq">
        <title>Comparative Genomics Reveals Insights into the Divergent Evolution of Astigmatic Mites and Household Pest Adaptations.</title>
        <authorList>
            <person name="Xiong Q."/>
            <person name="Wan A.T.-Y."/>
            <person name="Liu X.-Y."/>
            <person name="Fung C.S.-H."/>
            <person name="Xiao X."/>
            <person name="Malainual N."/>
            <person name="Hou J."/>
            <person name="Wang L."/>
            <person name="Wang M."/>
            <person name="Yang K."/>
            <person name="Cui Y."/>
            <person name="Leung E."/>
            <person name="Nong W."/>
            <person name="Shin S.-K."/>
            <person name="Au S."/>
            <person name="Jeong K.Y."/>
            <person name="Chew F.T."/>
            <person name="Hui J."/>
            <person name="Leung T.F."/>
            <person name="Tungtrongchitr A."/>
            <person name="Zhong N."/>
            <person name="Liu Z."/>
            <person name="Tsui S."/>
        </authorList>
    </citation>
    <scope>NUCLEOTIDE SEQUENCE</scope>
    <source>
        <strain evidence="2">Derf</strain>
        <tissue evidence="2">Whole organism</tissue>
    </source>
</reference>
<evidence type="ECO:0000256" key="1">
    <source>
        <dbReference type="SAM" id="Phobius"/>
    </source>
</evidence>
<accession>A0A922L171</accession>
<keyword evidence="1" id="KW-1133">Transmembrane helix</keyword>
<feature type="transmembrane region" description="Helical" evidence="1">
    <location>
        <begin position="108"/>
        <end position="132"/>
    </location>
</feature>
<evidence type="ECO:0000313" key="3">
    <source>
        <dbReference type="Proteomes" id="UP000790347"/>
    </source>
</evidence>
<feature type="transmembrane region" description="Helical" evidence="1">
    <location>
        <begin position="625"/>
        <end position="657"/>
    </location>
</feature>
<name>A0A922L171_DERFA</name>
<feature type="transmembrane region" description="Helical" evidence="1">
    <location>
        <begin position="164"/>
        <end position="192"/>
    </location>
</feature>
<feature type="transmembrane region" description="Helical" evidence="1">
    <location>
        <begin position="525"/>
        <end position="546"/>
    </location>
</feature>
<feature type="transmembrane region" description="Helical" evidence="1">
    <location>
        <begin position="742"/>
        <end position="763"/>
    </location>
</feature>
<feature type="transmembrane region" description="Helical" evidence="1">
    <location>
        <begin position="441"/>
        <end position="462"/>
    </location>
</feature>
<keyword evidence="1" id="KW-0812">Transmembrane</keyword>
<protein>
    <submittedName>
        <fullName evidence="2">Uncharacterized protein</fullName>
    </submittedName>
</protein>
<feature type="transmembrane region" description="Helical" evidence="1">
    <location>
        <begin position="418"/>
        <end position="435"/>
    </location>
</feature>
<feature type="transmembrane region" description="Helical" evidence="1">
    <location>
        <begin position="68"/>
        <end position="88"/>
    </location>
</feature>
<feature type="transmembrane region" description="Helical" evidence="1">
    <location>
        <begin position="212"/>
        <end position="243"/>
    </location>
</feature>
<reference evidence="2" key="1">
    <citation type="submission" date="2013-05" db="EMBL/GenBank/DDBJ databases">
        <authorList>
            <person name="Yim A.K.Y."/>
            <person name="Chan T.F."/>
            <person name="Ji K.M."/>
            <person name="Liu X.Y."/>
            <person name="Zhou J.W."/>
            <person name="Li R.Q."/>
            <person name="Yang K.Y."/>
            <person name="Li J."/>
            <person name="Li M."/>
            <person name="Law P.T.W."/>
            <person name="Wu Y.L."/>
            <person name="Cai Z.L."/>
            <person name="Qin H."/>
            <person name="Bao Y."/>
            <person name="Leung R.K.K."/>
            <person name="Ng P.K.S."/>
            <person name="Zou J."/>
            <person name="Zhong X.J."/>
            <person name="Ran P.X."/>
            <person name="Zhong N.S."/>
            <person name="Liu Z.G."/>
            <person name="Tsui S.K.W."/>
        </authorList>
    </citation>
    <scope>NUCLEOTIDE SEQUENCE</scope>
    <source>
        <strain evidence="2">Derf</strain>
        <tissue evidence="2">Whole organism</tissue>
    </source>
</reference>
<dbReference type="Proteomes" id="UP000790347">
    <property type="component" value="Unassembled WGS sequence"/>
</dbReference>
<feature type="transmembrane region" description="Helical" evidence="1">
    <location>
        <begin position="483"/>
        <end position="505"/>
    </location>
</feature>
<dbReference type="EMBL" id="ASGP02000006">
    <property type="protein sequence ID" value="KAH9501005.1"/>
    <property type="molecule type" value="Genomic_DNA"/>
</dbReference>
<evidence type="ECO:0000313" key="2">
    <source>
        <dbReference type="EMBL" id="KAH9501005.1"/>
    </source>
</evidence>
<sequence length="766" mass="91391">MECLSMLIKNIIELKIVHLIWSNTETTISEIVNHGFRYFQYFVLRIQYTWEEYQQHRIPRTYRRLRQAILMSFNAWLIIIFLLIFLLTEDSSIWRNVKYLEKMINCQRIDLLIISDIILFCIAEWSWFYLFIQVIGYKSPIQSIVYKTLIFDDKRLATNYHRHLIIYHLFLKIATYIFGVGIITFVILSYVLEIYFVTKAYFDNHITLVQVLFSMIFFLSHCFHVCSLIYLLFVFTLSAGFILEFLKIRMKQFYIFLKQDESSKNIPKMKFFWNCIQKEYVELYSDTALLDKTISFAMYSLETGSKILSITSCVFYSRQIEMTPANTLAMMAMVLAYSYTAIIFSRLTFPPKYNHHYCRLILNRMARQAIIKHPEHRKKTIIKSNLFIQTMSNNCFGFHCGQIFFITKFQIMAGLRMLIENIVVFVIFKIAHLIWSNPETTISEIIYYGFRYFQYFILRINYTWEEYQRHRIPITYRRRRQAILMFFNAWLVIIFLIIYICSGDSSIWISVKYLEKIVDCQRLDLLVIAIIVLLCIGEWTWFNFFIQIINYKSPIQSIAYKTLLFDDKRLATNYRRYLIIYHLFIKIAAYIFASCIGIGVIITYVMEIFFVTKAYFDNQITSVQLLFSMIAFFPICFQVCSLICLLLVGTIVAGFILEFLKIRMKQFYVFLKQDESSKNIPKMKYFWNWIQKEYVELYSEVALLDKTVSFAMYSLESASKILSITTCVFYSRQMEMTLSNTLAMLGMTLAYIYTAVIFSRLTFHLN</sequence>
<feature type="transmembrane region" description="Helical" evidence="1">
    <location>
        <begin position="578"/>
        <end position="605"/>
    </location>
</feature>
<feature type="transmembrane region" description="Helical" evidence="1">
    <location>
        <begin position="328"/>
        <end position="347"/>
    </location>
</feature>
<organism evidence="2 3">
    <name type="scientific">Dermatophagoides farinae</name>
    <name type="common">American house dust mite</name>
    <dbReference type="NCBI Taxonomy" id="6954"/>
    <lineage>
        <taxon>Eukaryota</taxon>
        <taxon>Metazoa</taxon>
        <taxon>Ecdysozoa</taxon>
        <taxon>Arthropoda</taxon>
        <taxon>Chelicerata</taxon>
        <taxon>Arachnida</taxon>
        <taxon>Acari</taxon>
        <taxon>Acariformes</taxon>
        <taxon>Sarcoptiformes</taxon>
        <taxon>Astigmata</taxon>
        <taxon>Psoroptidia</taxon>
        <taxon>Analgoidea</taxon>
        <taxon>Pyroglyphidae</taxon>
        <taxon>Dermatophagoidinae</taxon>
        <taxon>Dermatophagoides</taxon>
    </lineage>
</organism>
<gene>
    <name evidence="2" type="ORF">DERF_011877</name>
</gene>